<dbReference type="KEGG" id="cte:CT0844"/>
<dbReference type="HOGENOM" id="CLU_3287003_0_0_10"/>
<proteinExistence type="predicted"/>
<dbReference type="Proteomes" id="UP000001007">
    <property type="component" value="Chromosome"/>
</dbReference>
<dbReference type="EMBL" id="AE006470">
    <property type="protein sequence ID" value="AAM72080.1"/>
    <property type="molecule type" value="Genomic_DNA"/>
</dbReference>
<dbReference type="AlphaFoldDB" id="Q8KE46"/>
<sequence length="40" mass="4493">MPSSVLFLFLFRNLTIVFIEEHLGSAFRESVTHIDIKGGA</sequence>
<name>Q8KE46_CHLTE</name>
<accession>Q8KE46</accession>
<organism evidence="1 2">
    <name type="scientific">Chlorobaculum tepidum (strain ATCC 49652 / DSM 12025 / NBRC 103806 / TLS)</name>
    <name type="common">Chlorobium tepidum</name>
    <dbReference type="NCBI Taxonomy" id="194439"/>
    <lineage>
        <taxon>Bacteria</taxon>
        <taxon>Pseudomonadati</taxon>
        <taxon>Chlorobiota</taxon>
        <taxon>Chlorobiia</taxon>
        <taxon>Chlorobiales</taxon>
        <taxon>Chlorobiaceae</taxon>
        <taxon>Chlorobaculum</taxon>
    </lineage>
</organism>
<reference evidence="1 2" key="1">
    <citation type="journal article" date="2002" name="Proc. Natl. Acad. Sci. U.S.A.">
        <title>The complete genome sequence of Chlorobium tepidum TLS, a photosynthetic, anaerobic, green-sulfur bacterium.</title>
        <authorList>
            <person name="Eisen J.A."/>
            <person name="Nelson K.E."/>
            <person name="Paulsen I.T."/>
            <person name="Heidelberg J.F."/>
            <person name="Wu M."/>
            <person name="Dodson R.J."/>
            <person name="Deboy R."/>
            <person name="Gwinn M.L."/>
            <person name="Nelson W.C."/>
            <person name="Haft D.H."/>
            <person name="Hickey E.K."/>
            <person name="Peterson J.D."/>
            <person name="Durkin A.S."/>
            <person name="Kolonay J.L."/>
            <person name="Yang F."/>
            <person name="Holt I."/>
            <person name="Umayam L.A."/>
            <person name="Mason T."/>
            <person name="Brenner M."/>
            <person name="Shea T.P."/>
            <person name="Parksey D."/>
            <person name="Nierman W.C."/>
            <person name="Feldblyum T.V."/>
            <person name="Hansen C.L."/>
            <person name="Craven M.B."/>
            <person name="Radune D."/>
            <person name="Vamathevan J."/>
            <person name="Khouri H."/>
            <person name="White O."/>
            <person name="Gruber T.M."/>
            <person name="Ketchum K.A."/>
            <person name="Venter J.C."/>
            <person name="Tettelin H."/>
            <person name="Bryant D.A."/>
            <person name="Fraser C.M."/>
        </authorList>
    </citation>
    <scope>NUCLEOTIDE SEQUENCE [LARGE SCALE GENOMIC DNA]</scope>
    <source>
        <strain evidence="2">ATCC 49652 / DSM 12025 / NBRC 103806 / TLS</strain>
    </source>
</reference>
<dbReference type="EnsemblBacteria" id="AAM72080">
    <property type="protein sequence ID" value="AAM72080"/>
    <property type="gene ID" value="CT0844"/>
</dbReference>
<dbReference type="STRING" id="194439.CT0844"/>
<evidence type="ECO:0000313" key="1">
    <source>
        <dbReference type="EMBL" id="AAM72080.1"/>
    </source>
</evidence>
<protein>
    <submittedName>
        <fullName evidence="1">Uncharacterized protein</fullName>
    </submittedName>
</protein>
<keyword evidence="2" id="KW-1185">Reference proteome</keyword>
<gene>
    <name evidence="1" type="ordered locus">CT0844</name>
</gene>
<evidence type="ECO:0000313" key="2">
    <source>
        <dbReference type="Proteomes" id="UP000001007"/>
    </source>
</evidence>